<dbReference type="InParanoid" id="G9MT31"/>
<name>G9MT31_HYPVG</name>
<evidence type="ECO:0000313" key="2">
    <source>
        <dbReference type="Proteomes" id="UP000007115"/>
    </source>
</evidence>
<dbReference type="OrthoDB" id="10547859at2759"/>
<organism evidence="1 2">
    <name type="scientific">Hypocrea virens (strain Gv29-8 / FGSC 10586)</name>
    <name type="common">Gliocladium virens</name>
    <name type="synonym">Trichoderma virens</name>
    <dbReference type="NCBI Taxonomy" id="413071"/>
    <lineage>
        <taxon>Eukaryota</taxon>
        <taxon>Fungi</taxon>
        <taxon>Dikarya</taxon>
        <taxon>Ascomycota</taxon>
        <taxon>Pezizomycotina</taxon>
        <taxon>Sordariomycetes</taxon>
        <taxon>Hypocreomycetidae</taxon>
        <taxon>Hypocreales</taxon>
        <taxon>Hypocreaceae</taxon>
        <taxon>Trichoderma</taxon>
    </lineage>
</organism>
<proteinExistence type="predicted"/>
<sequence length="114" mass="12773">MRTWRRKRSLALWSTRNDDDGLKSRPVPSILSFSYMGDLSPGSVMSFANPTGDPQHKSLRDLQRVHGTVFAAMASWGLQFHHPFNIKLWLAPSPKPGPSLPFHLVPASPERIAL</sequence>
<protein>
    <submittedName>
        <fullName evidence="1">Uncharacterized protein</fullName>
    </submittedName>
</protein>
<dbReference type="Proteomes" id="UP000007115">
    <property type="component" value="Unassembled WGS sequence"/>
</dbReference>
<dbReference type="GeneID" id="25791567"/>
<dbReference type="RefSeq" id="XP_013956510.1">
    <property type="nucleotide sequence ID" value="XM_014101035.1"/>
</dbReference>
<dbReference type="VEuPathDB" id="FungiDB:TRIVIDRAFT_221569"/>
<evidence type="ECO:0000313" key="1">
    <source>
        <dbReference type="EMBL" id="EHK22285.1"/>
    </source>
</evidence>
<comment type="caution">
    <text evidence="1">The sequence shown here is derived from an EMBL/GenBank/DDBJ whole genome shotgun (WGS) entry which is preliminary data.</text>
</comment>
<gene>
    <name evidence="1" type="ORF">TRIVIDRAFT_221569</name>
</gene>
<accession>G9MT31</accession>
<dbReference type="AlphaFoldDB" id="G9MT31"/>
<reference evidence="1 2" key="1">
    <citation type="journal article" date="2011" name="Genome Biol.">
        <title>Comparative genome sequence analysis underscores mycoparasitism as the ancestral life style of Trichoderma.</title>
        <authorList>
            <person name="Kubicek C.P."/>
            <person name="Herrera-Estrella A."/>
            <person name="Seidl-Seiboth V."/>
            <person name="Martinez D.A."/>
            <person name="Druzhinina I.S."/>
            <person name="Thon M."/>
            <person name="Zeilinger S."/>
            <person name="Casas-Flores S."/>
            <person name="Horwitz B.A."/>
            <person name="Mukherjee P.K."/>
            <person name="Mukherjee M."/>
            <person name="Kredics L."/>
            <person name="Alcaraz L.D."/>
            <person name="Aerts A."/>
            <person name="Antal Z."/>
            <person name="Atanasova L."/>
            <person name="Cervantes-Badillo M.G."/>
            <person name="Challacombe J."/>
            <person name="Chertkov O."/>
            <person name="McCluskey K."/>
            <person name="Coulpier F."/>
            <person name="Deshpande N."/>
            <person name="von Doehren H."/>
            <person name="Ebbole D.J."/>
            <person name="Esquivel-Naranjo E.U."/>
            <person name="Fekete E."/>
            <person name="Flipphi M."/>
            <person name="Glaser F."/>
            <person name="Gomez-Rodriguez E.Y."/>
            <person name="Gruber S."/>
            <person name="Han C."/>
            <person name="Henrissat B."/>
            <person name="Hermosa R."/>
            <person name="Hernandez-Onate M."/>
            <person name="Karaffa L."/>
            <person name="Kosti I."/>
            <person name="Le Crom S."/>
            <person name="Lindquist E."/>
            <person name="Lucas S."/>
            <person name="Luebeck M."/>
            <person name="Luebeck P.S."/>
            <person name="Margeot A."/>
            <person name="Metz B."/>
            <person name="Misra M."/>
            <person name="Nevalainen H."/>
            <person name="Omann M."/>
            <person name="Packer N."/>
            <person name="Perrone G."/>
            <person name="Uresti-Rivera E.E."/>
            <person name="Salamov A."/>
            <person name="Schmoll M."/>
            <person name="Seiboth B."/>
            <person name="Shapiro H."/>
            <person name="Sukno S."/>
            <person name="Tamayo-Ramos J.A."/>
            <person name="Tisch D."/>
            <person name="Wiest A."/>
            <person name="Wilkinson H.H."/>
            <person name="Zhang M."/>
            <person name="Coutinho P.M."/>
            <person name="Kenerley C.M."/>
            <person name="Monte E."/>
            <person name="Baker S.E."/>
            <person name="Grigoriev I.V."/>
        </authorList>
    </citation>
    <scope>NUCLEOTIDE SEQUENCE [LARGE SCALE GENOMIC DNA]</scope>
    <source>
        <strain evidence="2">Gv29-8 / FGSC 10586</strain>
    </source>
</reference>
<keyword evidence="2" id="KW-1185">Reference proteome</keyword>
<dbReference type="EMBL" id="ABDF02000006">
    <property type="protein sequence ID" value="EHK22285.1"/>
    <property type="molecule type" value="Genomic_DNA"/>
</dbReference>
<dbReference type="HOGENOM" id="CLU_2121420_0_0_1"/>